<dbReference type="PANTHER" id="PTHR31044:SF42">
    <property type="entry name" value="OS06G0665200 PROTEIN"/>
    <property type="match status" value="1"/>
</dbReference>
<dbReference type="EMBL" id="JAAALK010000283">
    <property type="protein sequence ID" value="KAG8074999.1"/>
    <property type="molecule type" value="Genomic_DNA"/>
</dbReference>
<organism evidence="11 12">
    <name type="scientific">Zizania palustris</name>
    <name type="common">Northern wild rice</name>
    <dbReference type="NCBI Taxonomy" id="103762"/>
    <lineage>
        <taxon>Eukaryota</taxon>
        <taxon>Viridiplantae</taxon>
        <taxon>Streptophyta</taxon>
        <taxon>Embryophyta</taxon>
        <taxon>Tracheophyta</taxon>
        <taxon>Spermatophyta</taxon>
        <taxon>Magnoliopsida</taxon>
        <taxon>Liliopsida</taxon>
        <taxon>Poales</taxon>
        <taxon>Poaceae</taxon>
        <taxon>BOP clade</taxon>
        <taxon>Oryzoideae</taxon>
        <taxon>Oryzeae</taxon>
        <taxon>Zizaniinae</taxon>
        <taxon>Zizania</taxon>
    </lineage>
</organism>
<evidence type="ECO:0000256" key="9">
    <source>
        <dbReference type="SAM" id="SignalP"/>
    </source>
</evidence>
<feature type="signal peptide" evidence="9">
    <location>
        <begin position="1"/>
        <end position="19"/>
    </location>
</feature>
<dbReference type="FunFam" id="1.20.58.1040:FF:000001">
    <property type="entry name" value="Glucan endo-1,3-beta-glucosidase 4"/>
    <property type="match status" value="1"/>
</dbReference>
<dbReference type="PANTHER" id="PTHR31044">
    <property type="entry name" value="BETA-1,3 GLUCANASE"/>
    <property type="match status" value="1"/>
</dbReference>
<dbReference type="Proteomes" id="UP000729402">
    <property type="component" value="Unassembled WGS sequence"/>
</dbReference>
<keyword evidence="3" id="KW-0449">Lipoprotein</keyword>
<dbReference type="GO" id="GO:0005886">
    <property type="term" value="C:plasma membrane"/>
    <property type="evidence" value="ECO:0007669"/>
    <property type="project" value="UniProtKB-SubCell"/>
</dbReference>
<dbReference type="Pfam" id="PF07983">
    <property type="entry name" value="X8"/>
    <property type="match status" value="1"/>
</dbReference>
<keyword evidence="2" id="KW-1003">Cell membrane</keyword>
<keyword evidence="12" id="KW-1185">Reference proteome</keyword>
<accession>A0A8J5SZL3</accession>
<evidence type="ECO:0000256" key="8">
    <source>
        <dbReference type="SAM" id="MobiDB-lite"/>
    </source>
</evidence>
<dbReference type="InterPro" id="IPR012946">
    <property type="entry name" value="X8"/>
</dbReference>
<gene>
    <name evidence="11" type="ORF">GUJ93_ZPchr0006g41715</name>
</gene>
<comment type="subcellular location">
    <subcellularLocation>
        <location evidence="1">Cell membrane</location>
        <topology evidence="1">Lipid-anchor</topology>
        <topology evidence="1">GPI-anchor</topology>
    </subcellularLocation>
</comment>
<evidence type="ECO:0000256" key="1">
    <source>
        <dbReference type="ARBA" id="ARBA00004609"/>
    </source>
</evidence>
<keyword evidence="4 9" id="KW-0732">Signal</keyword>
<feature type="region of interest" description="Disordered" evidence="8">
    <location>
        <begin position="203"/>
        <end position="225"/>
    </location>
</feature>
<dbReference type="InterPro" id="IPR044788">
    <property type="entry name" value="X8_dom_prot"/>
</dbReference>
<keyword evidence="5" id="KW-0472">Membrane</keyword>
<feature type="region of interest" description="Disordered" evidence="8">
    <location>
        <begin position="17"/>
        <end position="56"/>
    </location>
</feature>
<proteinExistence type="predicted"/>
<dbReference type="OrthoDB" id="417697at2759"/>
<evidence type="ECO:0000256" key="4">
    <source>
        <dbReference type="ARBA" id="ARBA00022729"/>
    </source>
</evidence>
<reference evidence="11" key="2">
    <citation type="submission" date="2021-02" db="EMBL/GenBank/DDBJ databases">
        <authorList>
            <person name="Kimball J.A."/>
            <person name="Haas M.W."/>
            <person name="Macchietto M."/>
            <person name="Kono T."/>
            <person name="Duquette J."/>
            <person name="Shao M."/>
        </authorList>
    </citation>
    <scope>NUCLEOTIDE SEQUENCE</scope>
    <source>
        <tissue evidence="11">Fresh leaf tissue</tissue>
    </source>
</reference>
<dbReference type="SMART" id="SM00768">
    <property type="entry name" value="X8"/>
    <property type="match status" value="1"/>
</dbReference>
<evidence type="ECO:0000313" key="12">
    <source>
        <dbReference type="Proteomes" id="UP000729402"/>
    </source>
</evidence>
<evidence type="ECO:0000256" key="7">
    <source>
        <dbReference type="ARBA" id="ARBA00023180"/>
    </source>
</evidence>
<reference evidence="11" key="1">
    <citation type="journal article" date="2021" name="bioRxiv">
        <title>Whole Genome Assembly and Annotation of Northern Wild Rice, Zizania palustris L., Supports a Whole Genome Duplication in the Zizania Genus.</title>
        <authorList>
            <person name="Haas M."/>
            <person name="Kono T."/>
            <person name="Macchietto M."/>
            <person name="Millas R."/>
            <person name="McGilp L."/>
            <person name="Shao M."/>
            <person name="Duquette J."/>
            <person name="Hirsch C.N."/>
            <person name="Kimball J."/>
        </authorList>
    </citation>
    <scope>NUCLEOTIDE SEQUENCE</scope>
    <source>
        <tissue evidence="11">Fresh leaf tissue</tissue>
    </source>
</reference>
<protein>
    <recommendedName>
        <fullName evidence="10">X8 domain-containing protein</fullName>
    </recommendedName>
</protein>
<evidence type="ECO:0000256" key="3">
    <source>
        <dbReference type="ARBA" id="ARBA00022622"/>
    </source>
</evidence>
<comment type="caution">
    <text evidence="11">The sequence shown here is derived from an EMBL/GenBank/DDBJ whole genome shotgun (WGS) entry which is preliminary data.</text>
</comment>
<evidence type="ECO:0000256" key="6">
    <source>
        <dbReference type="ARBA" id="ARBA00023157"/>
    </source>
</evidence>
<dbReference type="GO" id="GO:0009506">
    <property type="term" value="C:plasmodesma"/>
    <property type="evidence" value="ECO:0007669"/>
    <property type="project" value="UniProtKB-ARBA"/>
</dbReference>
<evidence type="ECO:0000259" key="10">
    <source>
        <dbReference type="SMART" id="SM00768"/>
    </source>
</evidence>
<keyword evidence="3" id="KW-0336">GPI-anchor</keyword>
<dbReference type="AlphaFoldDB" id="A0A8J5SZL3"/>
<sequence>MQLLMILVALILSIQHAGGTNGSSSSSWRREHSSSLPPYRDVVGSPTTPVAGEDVPGAPAPTPYCVYPPPAKPTLPATLPPTPPPPAAERTPFVVTPGSPPPPMASNVPPPPPPPPGMTQPGVWCVANPTVASALAQTAMDYACGSGADCDMMAPGAPCFLPDTLMAHASYAFNSYWQRTKVAGGTCDFAGAAMLITKDPTLKKTRTARRRRRRGHRLKSGSGQPAPARTLWLCTSCWPLGPCRGILCWCRDKSSLILCLR</sequence>
<name>A0A8J5SZL3_ZIZPA</name>
<feature type="chain" id="PRO_5035190335" description="X8 domain-containing protein" evidence="9">
    <location>
        <begin position="20"/>
        <end position="261"/>
    </location>
</feature>
<feature type="compositionally biased region" description="Basic residues" evidence="8">
    <location>
        <begin position="203"/>
        <end position="219"/>
    </location>
</feature>
<keyword evidence="7" id="KW-0325">Glycoprotein</keyword>
<keyword evidence="6" id="KW-1015">Disulfide bond</keyword>
<dbReference type="GO" id="GO:0098552">
    <property type="term" value="C:side of membrane"/>
    <property type="evidence" value="ECO:0007669"/>
    <property type="project" value="UniProtKB-KW"/>
</dbReference>
<feature type="domain" description="X8" evidence="10">
    <location>
        <begin position="123"/>
        <end position="236"/>
    </location>
</feature>
<evidence type="ECO:0000313" key="11">
    <source>
        <dbReference type="EMBL" id="KAG8074999.1"/>
    </source>
</evidence>
<evidence type="ECO:0000256" key="2">
    <source>
        <dbReference type="ARBA" id="ARBA00022475"/>
    </source>
</evidence>
<evidence type="ECO:0000256" key="5">
    <source>
        <dbReference type="ARBA" id="ARBA00023136"/>
    </source>
</evidence>